<reference evidence="2 3" key="1">
    <citation type="submission" date="2016-04" db="EMBL/GenBank/DDBJ databases">
        <title>A degradative enzymes factory behind the ericoid mycorrhizal symbiosis.</title>
        <authorList>
            <consortium name="DOE Joint Genome Institute"/>
            <person name="Martino E."/>
            <person name="Morin E."/>
            <person name="Grelet G."/>
            <person name="Kuo A."/>
            <person name="Kohler A."/>
            <person name="Daghino S."/>
            <person name="Barry K."/>
            <person name="Choi C."/>
            <person name="Cichocki N."/>
            <person name="Clum A."/>
            <person name="Copeland A."/>
            <person name="Hainaut M."/>
            <person name="Haridas S."/>
            <person name="Labutti K."/>
            <person name="Lindquist E."/>
            <person name="Lipzen A."/>
            <person name="Khouja H.-R."/>
            <person name="Murat C."/>
            <person name="Ohm R."/>
            <person name="Olson A."/>
            <person name="Spatafora J."/>
            <person name="Veneault-Fourrey C."/>
            <person name="Henrissat B."/>
            <person name="Grigoriev I."/>
            <person name="Martin F."/>
            <person name="Perotto S."/>
        </authorList>
    </citation>
    <scope>NUCLEOTIDE SEQUENCE [LARGE SCALE GENOMIC DNA]</scope>
    <source>
        <strain evidence="2 3">E</strain>
    </source>
</reference>
<feature type="compositionally biased region" description="Low complexity" evidence="1">
    <location>
        <begin position="66"/>
        <end position="92"/>
    </location>
</feature>
<evidence type="ECO:0000256" key="1">
    <source>
        <dbReference type="SAM" id="MobiDB-lite"/>
    </source>
</evidence>
<evidence type="ECO:0000313" key="3">
    <source>
        <dbReference type="Proteomes" id="UP000235371"/>
    </source>
</evidence>
<feature type="region of interest" description="Disordered" evidence="1">
    <location>
        <begin position="45"/>
        <end position="150"/>
    </location>
</feature>
<dbReference type="AlphaFoldDB" id="A0A2J6TX89"/>
<accession>A0A2J6TX89</accession>
<proteinExistence type="predicted"/>
<protein>
    <submittedName>
        <fullName evidence="2">Uncharacterized protein</fullName>
    </submittedName>
</protein>
<gene>
    <name evidence="2" type="ORF">K444DRAFT_19110</name>
</gene>
<dbReference type="InParanoid" id="A0A2J6TX89"/>
<dbReference type="RefSeq" id="XP_024744546.1">
    <property type="nucleotide sequence ID" value="XM_024870920.1"/>
</dbReference>
<evidence type="ECO:0000313" key="2">
    <source>
        <dbReference type="EMBL" id="PMD67642.1"/>
    </source>
</evidence>
<dbReference type="Proteomes" id="UP000235371">
    <property type="component" value="Unassembled WGS sequence"/>
</dbReference>
<sequence>MLCSVLYVDSIPKVDQTQTPPMPVGIKSAVLSQIPDQLIEPAVTEVSSRRYAPSTPAKRSGNRSCTSFSLPSLSQPSSTSSPPDPASLTAPPVSHTAAADRPLSPLLQRSHDHPTHQPRASHSRPQYSPPPRAPSAYRPRTTCADAPDAPQSLDVVFAAC</sequence>
<dbReference type="GeneID" id="36579002"/>
<dbReference type="EMBL" id="KZ613740">
    <property type="protein sequence ID" value="PMD67642.1"/>
    <property type="molecule type" value="Genomic_DNA"/>
</dbReference>
<organism evidence="2 3">
    <name type="scientific">Hyaloscypha bicolor E</name>
    <dbReference type="NCBI Taxonomy" id="1095630"/>
    <lineage>
        <taxon>Eukaryota</taxon>
        <taxon>Fungi</taxon>
        <taxon>Dikarya</taxon>
        <taxon>Ascomycota</taxon>
        <taxon>Pezizomycotina</taxon>
        <taxon>Leotiomycetes</taxon>
        <taxon>Helotiales</taxon>
        <taxon>Hyaloscyphaceae</taxon>
        <taxon>Hyaloscypha</taxon>
        <taxon>Hyaloscypha bicolor</taxon>
    </lineage>
</organism>
<keyword evidence="3" id="KW-1185">Reference proteome</keyword>
<name>A0A2J6TX89_9HELO</name>